<evidence type="ECO:0000256" key="9">
    <source>
        <dbReference type="ARBA" id="ARBA00077363"/>
    </source>
</evidence>
<evidence type="ECO:0000256" key="10">
    <source>
        <dbReference type="ARBA" id="ARBA00080308"/>
    </source>
</evidence>
<comment type="similarity">
    <text evidence="1">Belongs to the peptidase C48 family.</text>
</comment>
<dbReference type="AlphaFoldDB" id="A0A091E5Y7"/>
<evidence type="ECO:0000313" key="14">
    <source>
        <dbReference type="Proteomes" id="UP000028990"/>
    </source>
</evidence>
<dbReference type="Pfam" id="PF02902">
    <property type="entry name" value="Peptidase_C48"/>
    <property type="match status" value="1"/>
</dbReference>
<dbReference type="eggNOG" id="KOG3246">
    <property type="taxonomic scope" value="Eukaryota"/>
</dbReference>
<dbReference type="InterPro" id="IPR044613">
    <property type="entry name" value="Nep1/2-like"/>
</dbReference>
<dbReference type="STRING" id="885580.ENSFDAP00000006868"/>
<dbReference type="GO" id="GO:0000338">
    <property type="term" value="P:protein deneddylation"/>
    <property type="evidence" value="ECO:0007669"/>
    <property type="project" value="TreeGrafter"/>
</dbReference>
<evidence type="ECO:0000256" key="1">
    <source>
        <dbReference type="ARBA" id="ARBA00005234"/>
    </source>
</evidence>
<dbReference type="EMBL" id="KN120660">
    <property type="protein sequence ID" value="KFO38015.1"/>
    <property type="molecule type" value="Genomic_DNA"/>
</dbReference>
<organism evidence="13 14">
    <name type="scientific">Fukomys damarensis</name>
    <name type="common">Damaraland mole rat</name>
    <name type="synonym">Cryptomys damarensis</name>
    <dbReference type="NCBI Taxonomy" id="885580"/>
    <lineage>
        <taxon>Eukaryota</taxon>
        <taxon>Metazoa</taxon>
        <taxon>Chordata</taxon>
        <taxon>Craniata</taxon>
        <taxon>Vertebrata</taxon>
        <taxon>Euteleostomi</taxon>
        <taxon>Mammalia</taxon>
        <taxon>Eutheria</taxon>
        <taxon>Euarchontoglires</taxon>
        <taxon>Glires</taxon>
        <taxon>Rodentia</taxon>
        <taxon>Hystricomorpha</taxon>
        <taxon>Bathyergidae</taxon>
        <taxon>Fukomys</taxon>
    </lineage>
</organism>
<dbReference type="GO" id="GO:0019784">
    <property type="term" value="F:deNEDDylase activity"/>
    <property type="evidence" value="ECO:0007669"/>
    <property type="project" value="InterPro"/>
</dbReference>
<evidence type="ECO:0000259" key="12">
    <source>
        <dbReference type="PROSITE" id="PS50600"/>
    </source>
</evidence>
<dbReference type="PANTHER" id="PTHR46468:SF1">
    <property type="entry name" value="SENTRIN-SPECIFIC PROTEASE 8"/>
    <property type="match status" value="1"/>
</dbReference>
<evidence type="ECO:0000256" key="6">
    <source>
        <dbReference type="ARBA" id="ARBA00022990"/>
    </source>
</evidence>
<keyword evidence="6" id="KW-0007">Acetylation</keyword>
<sequence length="244" mass="27773">MAELIHKAKKSVNSYATKEKFQELLSGPGQCKMDPVVLSYMDSLLRQSDVSLLDPPSWLNDHIIGFAFEYFANSQFRDCSDFVCFISPEVTQFIKCTNSPAEIAMFLEPLDLPHKRVVFLAINDNSNQAAGGTHWSLLVYLQDKNSFFHYDSHSKSNSIHAKQVAEKLEAFLGRKGDKLVFVEEKAPAQQNSYDCGMYVICNTEALCQNFFRQQPDSLLQLLTPTYITKKRAEWKNLIARLAKN</sequence>
<dbReference type="FunFam" id="3.40.395.10:FF:000003">
    <property type="entry name" value="Sentrin-specific protease 8"/>
    <property type="match status" value="1"/>
</dbReference>
<dbReference type="PROSITE" id="PS50600">
    <property type="entry name" value="ULP_PROTEASE"/>
    <property type="match status" value="1"/>
</dbReference>
<keyword evidence="2 13" id="KW-0645">Protease</keyword>
<evidence type="ECO:0000256" key="4">
    <source>
        <dbReference type="ARBA" id="ARBA00022801"/>
    </source>
</evidence>
<proteinExistence type="inferred from homology"/>
<reference evidence="13 14" key="1">
    <citation type="submission" date="2013-11" db="EMBL/GenBank/DDBJ databases">
        <title>The Damaraland mole rat (Fukomys damarensis) genome and evolution of African mole rats.</title>
        <authorList>
            <person name="Gladyshev V.N."/>
            <person name="Fang X."/>
        </authorList>
    </citation>
    <scope>NUCLEOTIDE SEQUENCE [LARGE SCALE GENOMIC DNA]</scope>
    <source>
        <tissue evidence="13">Liver</tissue>
    </source>
</reference>
<keyword evidence="14" id="KW-1185">Reference proteome</keyword>
<protein>
    <recommendedName>
        <fullName evidence="8">Sentrin-specific protease 8</fullName>
    </recommendedName>
    <alternativeName>
        <fullName evidence="10">Deneddylase-1</fullName>
    </alternativeName>
    <alternativeName>
        <fullName evidence="11">NEDD8-specific protease 1</fullName>
    </alternativeName>
    <alternativeName>
        <fullName evidence="9">Sentrin/SUMO-specific protease SENP8</fullName>
    </alternativeName>
</protein>
<evidence type="ECO:0000256" key="2">
    <source>
        <dbReference type="ARBA" id="ARBA00022670"/>
    </source>
</evidence>
<name>A0A091E5Y7_FUKDA</name>
<feature type="domain" description="Ubiquitin-like protease family profile" evidence="12">
    <location>
        <begin position="43"/>
        <end position="206"/>
    </location>
</feature>
<keyword evidence="5" id="KW-0788">Thiol protease</keyword>
<dbReference type="GO" id="GO:0008234">
    <property type="term" value="F:cysteine-type peptidase activity"/>
    <property type="evidence" value="ECO:0007669"/>
    <property type="project" value="UniProtKB-KW"/>
</dbReference>
<dbReference type="PANTHER" id="PTHR46468">
    <property type="entry name" value="SENTRIN-SPECIFIC PROTEASE 8"/>
    <property type="match status" value="1"/>
</dbReference>
<keyword evidence="3" id="KW-0833">Ubl conjugation pathway</keyword>
<gene>
    <name evidence="13" type="ORF">H920_00625</name>
</gene>
<dbReference type="GO" id="GO:0006508">
    <property type="term" value="P:proteolysis"/>
    <property type="evidence" value="ECO:0007669"/>
    <property type="project" value="UniProtKB-KW"/>
</dbReference>
<accession>A0A091E5Y7</accession>
<dbReference type="InterPro" id="IPR038765">
    <property type="entry name" value="Papain-like_cys_pep_sf"/>
</dbReference>
<evidence type="ECO:0000256" key="7">
    <source>
        <dbReference type="ARBA" id="ARBA00057092"/>
    </source>
</evidence>
<evidence type="ECO:0000256" key="3">
    <source>
        <dbReference type="ARBA" id="ARBA00022786"/>
    </source>
</evidence>
<evidence type="ECO:0000256" key="11">
    <source>
        <dbReference type="ARBA" id="ARBA00080742"/>
    </source>
</evidence>
<dbReference type="Gene3D" id="3.40.395.10">
    <property type="entry name" value="Adenoviral Proteinase, Chain A"/>
    <property type="match status" value="1"/>
</dbReference>
<dbReference type="SUPFAM" id="SSF54001">
    <property type="entry name" value="Cysteine proteinases"/>
    <property type="match status" value="1"/>
</dbReference>
<evidence type="ECO:0000256" key="5">
    <source>
        <dbReference type="ARBA" id="ARBA00022807"/>
    </source>
</evidence>
<dbReference type="Proteomes" id="UP000028990">
    <property type="component" value="Unassembled WGS sequence"/>
</dbReference>
<comment type="function">
    <text evidence="7">Protease that catalyzes two essential functions in the NEDD8 pathway: processing of full-length NEDD8 to its mature form and deconjugation of NEDD8 from targeted proteins such as cullins or p53.</text>
</comment>
<keyword evidence="4" id="KW-0378">Hydrolase</keyword>
<evidence type="ECO:0000256" key="8">
    <source>
        <dbReference type="ARBA" id="ARBA00073897"/>
    </source>
</evidence>
<evidence type="ECO:0000313" key="13">
    <source>
        <dbReference type="EMBL" id="KFO38015.1"/>
    </source>
</evidence>
<dbReference type="InterPro" id="IPR003653">
    <property type="entry name" value="Peptidase_C48_C"/>
</dbReference>